<evidence type="ECO:0000313" key="3">
    <source>
        <dbReference type="Proteomes" id="UP000182658"/>
    </source>
</evidence>
<protein>
    <submittedName>
        <fullName evidence="2">Uncharacterized protein</fullName>
    </submittedName>
</protein>
<dbReference type="EMBL" id="KV875095">
    <property type="protein sequence ID" value="OIW32406.1"/>
    <property type="molecule type" value="Genomic_DNA"/>
</dbReference>
<dbReference type="AlphaFoldDB" id="A0A1J7IY35"/>
<gene>
    <name evidence="2" type="ORF">CONLIGDRAFT_268283</name>
</gene>
<organism evidence="2 3">
    <name type="scientific">Coniochaeta ligniaria NRRL 30616</name>
    <dbReference type="NCBI Taxonomy" id="1408157"/>
    <lineage>
        <taxon>Eukaryota</taxon>
        <taxon>Fungi</taxon>
        <taxon>Dikarya</taxon>
        <taxon>Ascomycota</taxon>
        <taxon>Pezizomycotina</taxon>
        <taxon>Sordariomycetes</taxon>
        <taxon>Sordariomycetidae</taxon>
        <taxon>Coniochaetales</taxon>
        <taxon>Coniochaetaceae</taxon>
        <taxon>Coniochaeta</taxon>
    </lineage>
</organism>
<dbReference type="InParanoid" id="A0A1J7IY35"/>
<evidence type="ECO:0000256" key="1">
    <source>
        <dbReference type="SAM" id="MobiDB-lite"/>
    </source>
</evidence>
<keyword evidence="3" id="KW-1185">Reference proteome</keyword>
<dbReference type="Proteomes" id="UP000182658">
    <property type="component" value="Unassembled WGS sequence"/>
</dbReference>
<feature type="region of interest" description="Disordered" evidence="1">
    <location>
        <begin position="77"/>
        <end position="98"/>
    </location>
</feature>
<feature type="region of interest" description="Disordered" evidence="1">
    <location>
        <begin position="1"/>
        <end position="63"/>
    </location>
</feature>
<sequence length="462" mass="51108">MPSSSTQNPTSSNKPFALNPEFAAKGRSPPAHIPTSRRSLSAQTKNVEPVQTKDGAPPRSDILGQMSTWNFFEQLATTSEHQSEEPDVVPEDDAPPRSKVIGEIKTWNFEAPSITEADTSDQLADQLLAPPKPASRTRGKGREKLPPLDHEFREWLITATETAVEEAEKNRPNTNNVAVYDGPTVLVLNAASRSLLESDFYRLARQGKHLGDWAVGIARIIQARDPATYEPLGKYYIFFHTRAAALAYREEVWRLHQLSRRAAHLISTSLSASDSIPGPLPLAPTLAVDRDTDADLDAALRGYTLLPHSARPDLKIHLCKNLPVPPEDRLSVMSQHLAPSPSSYPTQHHFVLVNLEGCKTTVAALHAAIARDGEERRLPWGLATRQDGWPSIEAVAPDDDVSWGGGGGAADDGDDGGRFWRFIVPFTEAAEARRFVRNWHRREMRDLEGRNMVVVFNVTALW</sequence>
<feature type="compositionally biased region" description="Low complexity" evidence="1">
    <location>
        <begin position="1"/>
        <end position="13"/>
    </location>
</feature>
<proteinExistence type="predicted"/>
<accession>A0A1J7IY35</accession>
<feature type="compositionally biased region" description="Polar residues" evidence="1">
    <location>
        <begin position="36"/>
        <end position="46"/>
    </location>
</feature>
<evidence type="ECO:0000313" key="2">
    <source>
        <dbReference type="EMBL" id="OIW32406.1"/>
    </source>
</evidence>
<reference evidence="2 3" key="1">
    <citation type="submission" date="2016-10" db="EMBL/GenBank/DDBJ databases">
        <title>Draft genome sequence of Coniochaeta ligniaria NRRL30616, a lignocellulolytic fungus for bioabatement of inhibitors in plant biomass hydrolysates.</title>
        <authorList>
            <consortium name="DOE Joint Genome Institute"/>
            <person name="Jimenez D.J."/>
            <person name="Hector R.E."/>
            <person name="Riley R."/>
            <person name="Sun H."/>
            <person name="Grigoriev I.V."/>
            <person name="Van Elsas J.D."/>
            <person name="Nichols N.N."/>
        </authorList>
    </citation>
    <scope>NUCLEOTIDE SEQUENCE [LARGE SCALE GENOMIC DNA]</scope>
    <source>
        <strain evidence="2 3">NRRL 30616</strain>
    </source>
</reference>
<dbReference type="OrthoDB" id="5332316at2759"/>
<name>A0A1J7IY35_9PEZI</name>